<dbReference type="AlphaFoldDB" id="A0A5B7FMG8"/>
<comment type="caution">
    <text evidence="1">The sequence shown here is derived from an EMBL/GenBank/DDBJ whole genome shotgun (WGS) entry which is preliminary data.</text>
</comment>
<keyword evidence="2" id="KW-1185">Reference proteome</keyword>
<organism evidence="1 2">
    <name type="scientific">Portunus trituberculatus</name>
    <name type="common">Swimming crab</name>
    <name type="synonym">Neptunus trituberculatus</name>
    <dbReference type="NCBI Taxonomy" id="210409"/>
    <lineage>
        <taxon>Eukaryota</taxon>
        <taxon>Metazoa</taxon>
        <taxon>Ecdysozoa</taxon>
        <taxon>Arthropoda</taxon>
        <taxon>Crustacea</taxon>
        <taxon>Multicrustacea</taxon>
        <taxon>Malacostraca</taxon>
        <taxon>Eumalacostraca</taxon>
        <taxon>Eucarida</taxon>
        <taxon>Decapoda</taxon>
        <taxon>Pleocyemata</taxon>
        <taxon>Brachyura</taxon>
        <taxon>Eubrachyura</taxon>
        <taxon>Portunoidea</taxon>
        <taxon>Portunidae</taxon>
        <taxon>Portuninae</taxon>
        <taxon>Portunus</taxon>
    </lineage>
</organism>
<gene>
    <name evidence="1" type="ORF">E2C01_040129</name>
</gene>
<sequence>MTVYDKELHIHASMMIILKTTIYKVGDEILFAAPRDLKADNPDKPASHFLASTQQSLLFTCRAQADDHLLPPVT</sequence>
<reference evidence="1 2" key="1">
    <citation type="submission" date="2019-05" db="EMBL/GenBank/DDBJ databases">
        <title>Another draft genome of Portunus trituberculatus and its Hox gene families provides insights of decapod evolution.</title>
        <authorList>
            <person name="Jeong J.-H."/>
            <person name="Song I."/>
            <person name="Kim S."/>
            <person name="Choi T."/>
            <person name="Kim D."/>
            <person name="Ryu S."/>
            <person name="Kim W."/>
        </authorList>
    </citation>
    <scope>NUCLEOTIDE SEQUENCE [LARGE SCALE GENOMIC DNA]</scope>
    <source>
        <tissue evidence="1">Muscle</tissue>
    </source>
</reference>
<protein>
    <submittedName>
        <fullName evidence="1">Uncharacterized protein</fullName>
    </submittedName>
</protein>
<accession>A0A5B7FMG8</accession>
<dbReference type="EMBL" id="VSRR010007196">
    <property type="protein sequence ID" value="MPC46409.1"/>
    <property type="molecule type" value="Genomic_DNA"/>
</dbReference>
<evidence type="ECO:0000313" key="2">
    <source>
        <dbReference type="Proteomes" id="UP000324222"/>
    </source>
</evidence>
<name>A0A5B7FMG8_PORTR</name>
<evidence type="ECO:0000313" key="1">
    <source>
        <dbReference type="EMBL" id="MPC46409.1"/>
    </source>
</evidence>
<proteinExistence type="predicted"/>
<dbReference type="Proteomes" id="UP000324222">
    <property type="component" value="Unassembled WGS sequence"/>
</dbReference>